<evidence type="ECO:0000256" key="15">
    <source>
        <dbReference type="PIRSR" id="PIRSR603373-2"/>
    </source>
</evidence>
<dbReference type="GO" id="GO:0046872">
    <property type="term" value="F:metal ion binding"/>
    <property type="evidence" value="ECO:0007669"/>
    <property type="project" value="UniProtKB-KW"/>
</dbReference>
<dbReference type="InterPro" id="IPR003373">
    <property type="entry name" value="Fe2_transport_prot-B"/>
</dbReference>
<keyword evidence="15" id="KW-0460">Magnesium</keyword>
<dbReference type="InterPro" id="IPR030389">
    <property type="entry name" value="G_FEOB_dom"/>
</dbReference>
<dbReference type="PANTHER" id="PTHR43185">
    <property type="entry name" value="FERROUS IRON TRANSPORT PROTEIN B"/>
    <property type="match status" value="1"/>
</dbReference>
<feature type="transmembrane region" description="Helical" evidence="16">
    <location>
        <begin position="606"/>
        <end position="629"/>
    </location>
</feature>
<evidence type="ECO:0000256" key="16">
    <source>
        <dbReference type="RuleBase" id="RU362098"/>
    </source>
</evidence>
<feature type="transmembrane region" description="Helical" evidence="16">
    <location>
        <begin position="452"/>
        <end position="472"/>
    </location>
</feature>
<feature type="binding site" evidence="14">
    <location>
        <begin position="144"/>
        <end position="146"/>
    </location>
    <ligand>
        <name>GTP</name>
        <dbReference type="ChEBI" id="CHEBI:37565"/>
        <label>1</label>
    </ligand>
</feature>
<keyword evidence="4 16" id="KW-0410">Iron transport</keyword>
<dbReference type="KEGG" id="tnr:Thena_0549"/>
<evidence type="ECO:0000256" key="4">
    <source>
        <dbReference type="ARBA" id="ARBA00022496"/>
    </source>
</evidence>
<keyword evidence="7 14" id="KW-0547">Nucleotide-binding</keyword>
<dbReference type="Pfam" id="PF07664">
    <property type="entry name" value="FeoB_C"/>
    <property type="match status" value="1"/>
</dbReference>
<evidence type="ECO:0000256" key="9">
    <source>
        <dbReference type="ARBA" id="ARBA00023004"/>
    </source>
</evidence>
<dbReference type="PANTHER" id="PTHR43185:SF1">
    <property type="entry name" value="FE(2+) TRANSPORTER FEOB"/>
    <property type="match status" value="1"/>
</dbReference>
<evidence type="ECO:0000259" key="17">
    <source>
        <dbReference type="PROSITE" id="PS51711"/>
    </source>
</evidence>
<evidence type="ECO:0000256" key="8">
    <source>
        <dbReference type="ARBA" id="ARBA00022989"/>
    </source>
</evidence>
<keyword evidence="12 16" id="KW-0472">Membrane</keyword>
<evidence type="ECO:0000256" key="13">
    <source>
        <dbReference type="NCBIfam" id="TIGR00437"/>
    </source>
</evidence>
<feature type="domain" description="FeoB-type G" evidence="17">
    <location>
        <begin position="3"/>
        <end position="164"/>
    </location>
</feature>
<feature type="transmembrane region" description="Helical" evidence="16">
    <location>
        <begin position="285"/>
        <end position="303"/>
    </location>
</feature>
<dbReference type="Pfam" id="PF02421">
    <property type="entry name" value="FeoB_N"/>
    <property type="match status" value="1"/>
</dbReference>
<evidence type="ECO:0000256" key="5">
    <source>
        <dbReference type="ARBA" id="ARBA00022519"/>
    </source>
</evidence>
<dbReference type="Pfam" id="PF07670">
    <property type="entry name" value="Gate"/>
    <property type="match status" value="2"/>
</dbReference>
<dbReference type="NCBIfam" id="TIGR00437">
    <property type="entry name" value="feoB"/>
    <property type="match status" value="1"/>
</dbReference>
<dbReference type="CDD" id="cd01879">
    <property type="entry name" value="FeoB"/>
    <property type="match status" value="1"/>
</dbReference>
<evidence type="ECO:0000256" key="14">
    <source>
        <dbReference type="PIRSR" id="PIRSR603373-1"/>
    </source>
</evidence>
<feature type="binding site" evidence="14">
    <location>
        <begin position="35"/>
        <end position="39"/>
    </location>
    <ligand>
        <name>GTP</name>
        <dbReference type="ChEBI" id="CHEBI:37565"/>
        <label>2</label>
    </ligand>
</feature>
<dbReference type="STRING" id="747365.Thena_0549"/>
<keyword evidence="19" id="KW-1185">Reference proteome</keyword>
<dbReference type="Gene3D" id="1.10.287.1770">
    <property type="match status" value="1"/>
</dbReference>
<protein>
    <recommendedName>
        <fullName evidence="13 16">Ferrous iron transport protein B</fullName>
    </recommendedName>
</protein>
<organism evidence="18 19">
    <name type="scientific">Thermodesulfobium narugense DSM 14796</name>
    <dbReference type="NCBI Taxonomy" id="747365"/>
    <lineage>
        <taxon>Bacteria</taxon>
        <taxon>Pseudomonadati</taxon>
        <taxon>Thermodesulfobiota</taxon>
        <taxon>Thermodesulfobiia</taxon>
        <taxon>Thermodesulfobiales</taxon>
        <taxon>Thermodesulfobiaceae</taxon>
        <taxon>Thermodesulfobium</taxon>
    </lineage>
</organism>
<dbReference type="InterPro" id="IPR005225">
    <property type="entry name" value="Small_GTP-bd"/>
</dbReference>
<dbReference type="NCBIfam" id="TIGR00231">
    <property type="entry name" value="small_GTP"/>
    <property type="match status" value="1"/>
</dbReference>
<dbReference type="EMBL" id="CP002690">
    <property type="protein sequence ID" value="AEE14187.1"/>
    <property type="molecule type" value="Genomic_DNA"/>
</dbReference>
<dbReference type="AlphaFoldDB" id="M1E4I5"/>
<proteinExistence type="inferred from homology"/>
<gene>
    <name evidence="18" type="ORF">Thena_0549</name>
</gene>
<dbReference type="InterPro" id="IPR027417">
    <property type="entry name" value="P-loop_NTPase"/>
</dbReference>
<keyword evidence="10" id="KW-0406">Ion transport</keyword>
<comment type="function">
    <text evidence="16">Probable transporter of a GTP-driven Fe(2+) uptake system.</text>
</comment>
<keyword evidence="15" id="KW-0479">Metal-binding</keyword>
<dbReference type="GO" id="GO:0015093">
    <property type="term" value="F:ferrous iron transmembrane transporter activity"/>
    <property type="evidence" value="ECO:0007669"/>
    <property type="project" value="UniProtKB-UniRule"/>
</dbReference>
<comment type="subcellular location">
    <subcellularLocation>
        <location evidence="1 16">Cell inner membrane</location>
        <topology evidence="1 16">Multi-pass membrane protein</topology>
    </subcellularLocation>
</comment>
<feature type="transmembrane region" description="Helical" evidence="16">
    <location>
        <begin position="419"/>
        <end position="440"/>
    </location>
</feature>
<keyword evidence="2 16" id="KW-0813">Transport</keyword>
<evidence type="ECO:0000256" key="10">
    <source>
        <dbReference type="ARBA" id="ARBA00023065"/>
    </source>
</evidence>
<dbReference type="FunFam" id="3.40.50.300:FF:000426">
    <property type="entry name" value="Ferrous iron transport protein B"/>
    <property type="match status" value="1"/>
</dbReference>
<evidence type="ECO:0000256" key="12">
    <source>
        <dbReference type="ARBA" id="ARBA00023136"/>
    </source>
</evidence>
<comment type="similarity">
    <text evidence="16">Belongs to the TRAFAC class TrmE-Era-EngA-EngB-Septin-like GTPase superfamily. FeoB GTPase (TC 9.A.8) family.</text>
</comment>
<evidence type="ECO:0000313" key="18">
    <source>
        <dbReference type="EMBL" id="AEE14187.1"/>
    </source>
</evidence>
<feature type="transmembrane region" description="Helical" evidence="16">
    <location>
        <begin position="556"/>
        <end position="577"/>
    </location>
</feature>
<feature type="transmembrane region" description="Helical" evidence="16">
    <location>
        <begin position="340"/>
        <end position="365"/>
    </location>
</feature>
<dbReference type="PRINTS" id="PR00326">
    <property type="entry name" value="GTP1OBG"/>
</dbReference>
<dbReference type="GO" id="GO:0005525">
    <property type="term" value="F:GTP binding"/>
    <property type="evidence" value="ECO:0007669"/>
    <property type="project" value="UniProtKB-KW"/>
</dbReference>
<keyword evidence="3" id="KW-1003">Cell membrane</keyword>
<feature type="binding site" evidence="14">
    <location>
        <begin position="56"/>
        <end position="59"/>
    </location>
    <ligand>
        <name>GTP</name>
        <dbReference type="ChEBI" id="CHEBI:37565"/>
        <label>3</label>
    </ligand>
</feature>
<evidence type="ECO:0000256" key="1">
    <source>
        <dbReference type="ARBA" id="ARBA00004429"/>
    </source>
</evidence>
<dbReference type="GO" id="GO:0005886">
    <property type="term" value="C:plasma membrane"/>
    <property type="evidence" value="ECO:0007669"/>
    <property type="project" value="UniProtKB-SubCell"/>
</dbReference>
<dbReference type="SUPFAM" id="SSF52540">
    <property type="entry name" value="P-loop containing nucleoside triphosphate hydrolases"/>
    <property type="match status" value="1"/>
</dbReference>
<feature type="transmembrane region" description="Helical" evidence="16">
    <location>
        <begin position="516"/>
        <end position="536"/>
    </location>
</feature>
<feature type="binding site" evidence="15">
    <location>
        <position position="25"/>
    </location>
    <ligand>
        <name>Mg(2+)</name>
        <dbReference type="ChEBI" id="CHEBI:18420"/>
        <label>2</label>
    </ligand>
</feature>
<feature type="binding site" evidence="14">
    <location>
        <begin position="116"/>
        <end position="119"/>
    </location>
    <ligand>
        <name>GTP</name>
        <dbReference type="ChEBI" id="CHEBI:37565"/>
        <label>4</label>
    </ligand>
</feature>
<dbReference type="Pfam" id="PF17910">
    <property type="entry name" value="FeoB_Cyto"/>
    <property type="match status" value="1"/>
</dbReference>
<dbReference type="InterPro" id="IPR006073">
    <property type="entry name" value="GTP-bd"/>
</dbReference>
<sequence>MREFTIALIGNPNVGKSAIFNELTGANAHVGNWPGVTVEKKEGKFVYNDTKINVVDLPGIYSLTASSIDERIARDYIVREKPDLVVCIVDSTNLVRNLYLFVLLKELGAKTLLVLNMIDLVENKIEFDESKLSESLKTRIVKTSATKKIGIDELKKAIYEEFHKDQGEFFVNYGKDIESSIKRIESLLNSTELSYNKRFLAIKLLEQDSVISEELKRLKKENIVESALLEVNKLEGIYSDLETEIIEKRYALIEGVIKSSTKNLVSIEDRLTFSDKVDKIVTNRYLGLPIFAIVMLIVFKATFTLGGFFTGYINQFFDWFGDFLSIYIQNPILQSFIKDGLIGGVGTVVAFLPNILILFLFLSFLEDVGYMARAAFVMDKLMHSIGLPGRAFIPLILGFGCNVPAIMATRTIADERDRILTILINPFMSCTARLPIYVLLTGIFFNNNHPELIIFSLYILGIFVAIFSAKLFRSTIPKLKGKVSFLIMELPVYRMPTFKAVSVHTWERTKEFLKKAGTIILLGVLLVWLLSSLPFGVDYGSEESLVGMLGKFFAPILVPAGFGFWQAAVALIFGLLAKETVVGTMGTLFGGEENLSNSLTQLMTPLSAYTFMVMSLLYIPCLATIGVIYRETNSLKWTAFSILYSLLIGWLTATLIYQMFSLIWK</sequence>
<name>M1E4I5_9BACT</name>
<dbReference type="InterPro" id="IPR011642">
    <property type="entry name" value="Gate_dom"/>
</dbReference>
<evidence type="ECO:0000256" key="6">
    <source>
        <dbReference type="ARBA" id="ARBA00022692"/>
    </source>
</evidence>
<feature type="binding site" evidence="15">
    <location>
        <position position="24"/>
    </location>
    <ligand>
        <name>Mg(2+)</name>
        <dbReference type="ChEBI" id="CHEBI:18420"/>
        <label>2</label>
    </ligand>
</feature>
<dbReference type="InterPro" id="IPR050860">
    <property type="entry name" value="FeoB_GTPase"/>
</dbReference>
<dbReference type="eggNOG" id="COG0370">
    <property type="taxonomic scope" value="Bacteria"/>
</dbReference>
<feature type="transmembrane region" description="Helical" evidence="16">
    <location>
        <begin position="641"/>
        <end position="664"/>
    </location>
</feature>
<dbReference type="OrthoDB" id="9809127at2"/>
<keyword evidence="6 16" id="KW-0812">Transmembrane</keyword>
<keyword evidence="5" id="KW-0997">Cell inner membrane</keyword>
<accession>M1E4I5</accession>
<evidence type="ECO:0000256" key="11">
    <source>
        <dbReference type="ARBA" id="ARBA00023134"/>
    </source>
</evidence>
<dbReference type="HOGENOM" id="CLU_013350_3_0_9"/>
<feature type="transmembrane region" description="Helical" evidence="16">
    <location>
        <begin position="385"/>
        <end position="407"/>
    </location>
</feature>
<dbReference type="InterPro" id="IPR011640">
    <property type="entry name" value="Fe2_transport_prot_B_C"/>
</dbReference>
<keyword evidence="11 14" id="KW-0342">GTP-binding</keyword>
<dbReference type="Proteomes" id="UP000011765">
    <property type="component" value="Chromosome"/>
</dbReference>
<reference evidence="18 19" key="1">
    <citation type="submission" date="2011-04" db="EMBL/GenBank/DDBJ databases">
        <title>The complete genome of Thermodesulfobium narugense DSM 14796.</title>
        <authorList>
            <consortium name="US DOE Joint Genome Institute (JGI-PGF)"/>
            <person name="Lucas S."/>
            <person name="Han J."/>
            <person name="Lapidus A."/>
            <person name="Bruce D."/>
            <person name="Goodwin L."/>
            <person name="Pitluck S."/>
            <person name="Peters L."/>
            <person name="Kyrpides N."/>
            <person name="Mavromatis K."/>
            <person name="Pagani I."/>
            <person name="Ivanova N."/>
            <person name="Ovchinnikova G."/>
            <person name="Zhang X."/>
            <person name="Saunders L."/>
            <person name="Detter J.C."/>
            <person name="Tapia R."/>
            <person name="Han C."/>
            <person name="Land M."/>
            <person name="Hauser L."/>
            <person name="Markowitz V."/>
            <person name="Cheng J.-F."/>
            <person name="Hugenholtz P."/>
            <person name="Woyke T."/>
            <person name="Wu D."/>
            <person name="Spring S."/>
            <person name="Schroeder M."/>
            <person name="Brambilla E."/>
            <person name="Klenk H.-P."/>
            <person name="Eisen J.A."/>
        </authorList>
    </citation>
    <scope>NUCLEOTIDE SEQUENCE [LARGE SCALE GENOMIC DNA]</scope>
    <source>
        <strain evidence="18 19">DSM 14796</strain>
    </source>
</reference>
<dbReference type="RefSeq" id="WP_013755915.1">
    <property type="nucleotide sequence ID" value="NC_015499.1"/>
</dbReference>
<evidence type="ECO:0000256" key="2">
    <source>
        <dbReference type="ARBA" id="ARBA00022448"/>
    </source>
</evidence>
<feature type="binding site" evidence="15">
    <location>
        <position position="21"/>
    </location>
    <ligand>
        <name>Mg(2+)</name>
        <dbReference type="ChEBI" id="CHEBI:18420"/>
        <label>2</label>
    </ligand>
</feature>
<keyword evidence="8 16" id="KW-1133">Transmembrane helix</keyword>
<dbReference type="InterPro" id="IPR041069">
    <property type="entry name" value="FeoB_Cyto"/>
</dbReference>
<dbReference type="Gene3D" id="3.40.50.300">
    <property type="entry name" value="P-loop containing nucleotide triphosphate hydrolases"/>
    <property type="match status" value="1"/>
</dbReference>
<evidence type="ECO:0000256" key="7">
    <source>
        <dbReference type="ARBA" id="ARBA00022741"/>
    </source>
</evidence>
<feature type="binding site" evidence="14">
    <location>
        <begin position="10"/>
        <end position="17"/>
    </location>
    <ligand>
        <name>GTP</name>
        <dbReference type="ChEBI" id="CHEBI:37565"/>
        <label>1</label>
    </ligand>
</feature>
<dbReference type="PROSITE" id="PS51711">
    <property type="entry name" value="G_FEOB"/>
    <property type="match status" value="1"/>
</dbReference>
<keyword evidence="9 16" id="KW-0408">Iron</keyword>
<evidence type="ECO:0000313" key="19">
    <source>
        <dbReference type="Proteomes" id="UP000011765"/>
    </source>
</evidence>
<evidence type="ECO:0000256" key="3">
    <source>
        <dbReference type="ARBA" id="ARBA00022475"/>
    </source>
</evidence>